<dbReference type="SUPFAM" id="SSF57850">
    <property type="entry name" value="RING/U-box"/>
    <property type="match status" value="1"/>
</dbReference>
<organism evidence="7 8">
    <name type="scientific">Lachancea lanzarotensis</name>
    <dbReference type="NCBI Taxonomy" id="1245769"/>
    <lineage>
        <taxon>Eukaryota</taxon>
        <taxon>Fungi</taxon>
        <taxon>Dikarya</taxon>
        <taxon>Ascomycota</taxon>
        <taxon>Saccharomycotina</taxon>
        <taxon>Saccharomycetes</taxon>
        <taxon>Saccharomycetales</taxon>
        <taxon>Saccharomycetaceae</taxon>
        <taxon>Lachancea</taxon>
    </lineage>
</organism>
<keyword evidence="3" id="KW-0862">Zinc</keyword>
<evidence type="ECO:0000256" key="5">
    <source>
        <dbReference type="SAM" id="MobiDB-lite"/>
    </source>
</evidence>
<feature type="domain" description="RING-type" evidence="6">
    <location>
        <begin position="9"/>
        <end position="36"/>
    </location>
</feature>
<dbReference type="GeneID" id="34686319"/>
<dbReference type="EMBL" id="LN736365">
    <property type="protein sequence ID" value="CEP62839.1"/>
    <property type="molecule type" value="Genomic_DNA"/>
</dbReference>
<dbReference type="Proteomes" id="UP000054304">
    <property type="component" value="Unassembled WGS sequence"/>
</dbReference>
<dbReference type="GO" id="GO:0008270">
    <property type="term" value="F:zinc ion binding"/>
    <property type="evidence" value="ECO:0007669"/>
    <property type="project" value="UniProtKB-KW"/>
</dbReference>
<evidence type="ECO:0000313" key="7">
    <source>
        <dbReference type="EMBL" id="CEP62839.1"/>
    </source>
</evidence>
<dbReference type="STRING" id="1245769.A0A0C7N8F5"/>
<dbReference type="GO" id="GO:0004842">
    <property type="term" value="F:ubiquitin-protein transferase activity"/>
    <property type="evidence" value="ECO:0007669"/>
    <property type="project" value="EnsemblFungi"/>
</dbReference>
<evidence type="ECO:0000256" key="4">
    <source>
        <dbReference type="PROSITE-ProRule" id="PRU00175"/>
    </source>
</evidence>
<dbReference type="GO" id="GO:0000775">
    <property type="term" value="C:chromosome, centromeric region"/>
    <property type="evidence" value="ECO:0007669"/>
    <property type="project" value="EnsemblFungi"/>
</dbReference>
<dbReference type="InterPro" id="IPR017907">
    <property type="entry name" value="Znf_RING_CS"/>
</dbReference>
<sequence length="323" mass="36114">MYVPVMTLCGHNYCYECISNWLVSNNANELTCPQCRSPLEQAPAVNSALQDLLSAVIDRDKEAYFTVDAERTESLRRYKDDLETGTLYKNAFKNTAWAVVDDDDGVARCSSCHWEVEGGTCPHCGARLRNRRRDYEESDGESILTDGSGTPLPRVAFDRQAAMGIRGTSYSESYSGESVGNDMDSIDSNDSRLPSRDSRIILNYLNANGLGRIPNSDSERDSDLDSFIVDEADEADEDEVSRDGSGSSTSLRDVDGTATRPVKLDDIDHDSERDSERDSDFWEHNEENGHVSGDSLESLNDNRNSNRKVKKRRFQVIEDSDED</sequence>
<dbReference type="AlphaFoldDB" id="A0A0C7N8F5"/>
<dbReference type="PROSITE" id="PS00518">
    <property type="entry name" value="ZF_RING_1"/>
    <property type="match status" value="1"/>
</dbReference>
<evidence type="ECO:0000313" key="8">
    <source>
        <dbReference type="Proteomes" id="UP000054304"/>
    </source>
</evidence>
<keyword evidence="1" id="KW-0479">Metal-binding</keyword>
<keyword evidence="2 4" id="KW-0863">Zinc-finger</keyword>
<feature type="region of interest" description="Disordered" evidence="5">
    <location>
        <begin position="168"/>
        <end position="193"/>
    </location>
</feature>
<dbReference type="InterPro" id="IPR001841">
    <property type="entry name" value="Znf_RING"/>
</dbReference>
<dbReference type="InterPro" id="IPR013083">
    <property type="entry name" value="Znf_RING/FYVE/PHD"/>
</dbReference>
<feature type="compositionally biased region" description="Basic residues" evidence="5">
    <location>
        <begin position="305"/>
        <end position="314"/>
    </location>
</feature>
<feature type="compositionally biased region" description="Low complexity" evidence="5">
    <location>
        <begin position="168"/>
        <end position="178"/>
    </location>
</feature>
<feature type="compositionally biased region" description="Basic and acidic residues" evidence="5">
    <location>
        <begin position="262"/>
        <end position="289"/>
    </location>
</feature>
<evidence type="ECO:0000259" key="6">
    <source>
        <dbReference type="PROSITE" id="PS50089"/>
    </source>
</evidence>
<dbReference type="GO" id="GO:0006511">
    <property type="term" value="P:ubiquitin-dependent protein catabolic process"/>
    <property type="evidence" value="ECO:0007669"/>
    <property type="project" value="EnsemblFungi"/>
</dbReference>
<accession>A0A0C7N8F5</accession>
<dbReference type="OrthoDB" id="6105938at2759"/>
<dbReference type="HOGENOM" id="CLU_037664_0_0_1"/>
<dbReference type="RefSeq" id="XP_022629061.1">
    <property type="nucleotide sequence ID" value="XM_022771904.1"/>
</dbReference>
<protein>
    <submittedName>
        <fullName evidence="7">LALA0S06e05006g1_1</fullName>
    </submittedName>
</protein>
<evidence type="ECO:0000256" key="2">
    <source>
        <dbReference type="ARBA" id="ARBA00022771"/>
    </source>
</evidence>
<gene>
    <name evidence="7" type="ORF">LALA0_S06e05006g</name>
</gene>
<proteinExistence type="predicted"/>
<dbReference type="PROSITE" id="PS50089">
    <property type="entry name" value="ZF_RING_2"/>
    <property type="match status" value="1"/>
</dbReference>
<feature type="compositionally biased region" description="Acidic residues" evidence="5">
    <location>
        <begin position="231"/>
        <end position="240"/>
    </location>
</feature>
<feature type="region of interest" description="Disordered" evidence="5">
    <location>
        <begin position="231"/>
        <end position="323"/>
    </location>
</feature>
<evidence type="ECO:0000256" key="1">
    <source>
        <dbReference type="ARBA" id="ARBA00022723"/>
    </source>
</evidence>
<dbReference type="Gene3D" id="3.30.40.10">
    <property type="entry name" value="Zinc/RING finger domain, C3HC4 (zinc finger)"/>
    <property type="match status" value="1"/>
</dbReference>
<keyword evidence="8" id="KW-1185">Reference proteome</keyword>
<evidence type="ECO:0000256" key="3">
    <source>
        <dbReference type="ARBA" id="ARBA00022833"/>
    </source>
</evidence>
<reference evidence="7 8" key="1">
    <citation type="submission" date="2014-12" db="EMBL/GenBank/DDBJ databases">
        <authorList>
            <person name="Neuveglise Cecile"/>
        </authorList>
    </citation>
    <scope>NUCLEOTIDE SEQUENCE [LARGE SCALE GENOMIC DNA]</scope>
    <source>
        <strain evidence="7 8">CBS 12615</strain>
    </source>
</reference>
<dbReference type="Pfam" id="PF13639">
    <property type="entry name" value="zf-RING_2"/>
    <property type="match status" value="1"/>
</dbReference>
<name>A0A0C7N8F5_9SACH</name>